<protein>
    <submittedName>
        <fullName evidence="3">Uncharacterized protein</fullName>
    </submittedName>
</protein>
<dbReference type="Pfam" id="PF22936">
    <property type="entry name" value="Pol_BBD"/>
    <property type="match status" value="1"/>
</dbReference>
<proteinExistence type="predicted"/>
<name>A0A3L8DBI1_OOCBI</name>
<accession>A0A3L8DBI1</accession>
<sequence length="168" mass="19333">MFARREWFINFKALEEEIPVRIGDGKYIPAVGRGDINILAFDGHLWSEKHLSNVLFVPQLKYNLFSAGAALDKGLELQLNNLGCKLKRSGKTVLQGERRDKLYCIKLKVILEQTDPEAQAAICTFRDWHERMVHQNARHVKKFLKQASIETSVEKEFFCESCVVGKMH</sequence>
<dbReference type="EMBL" id="QOIP01000010">
    <property type="protein sequence ID" value="RLU17694.1"/>
    <property type="molecule type" value="Genomic_DNA"/>
</dbReference>
<dbReference type="Proteomes" id="UP000279307">
    <property type="component" value="Chromosome 10"/>
</dbReference>
<reference evidence="3" key="1">
    <citation type="journal article" date="2018" name="Genome Res.">
        <title>The genomic architecture and molecular evolution of ant odorant receptors.</title>
        <authorList>
            <person name="McKenzie S.K."/>
            <person name="Kronauer D.J.C."/>
        </authorList>
    </citation>
    <scope>NUCLEOTIDE SEQUENCE [LARGE SCALE GENOMIC DNA]</scope>
    <source>
        <strain evidence="3">Clonal line C1</strain>
    </source>
</reference>
<feature type="domain" description="Retrovirus-related Pol polyprotein from transposon TNT 1-94-like beta-barrel" evidence="2">
    <location>
        <begin position="1"/>
        <end position="74"/>
    </location>
</feature>
<organism evidence="3">
    <name type="scientific">Ooceraea biroi</name>
    <name type="common">Clonal raider ant</name>
    <name type="synonym">Cerapachys biroi</name>
    <dbReference type="NCBI Taxonomy" id="2015173"/>
    <lineage>
        <taxon>Eukaryota</taxon>
        <taxon>Metazoa</taxon>
        <taxon>Ecdysozoa</taxon>
        <taxon>Arthropoda</taxon>
        <taxon>Hexapoda</taxon>
        <taxon>Insecta</taxon>
        <taxon>Pterygota</taxon>
        <taxon>Neoptera</taxon>
        <taxon>Endopterygota</taxon>
        <taxon>Hymenoptera</taxon>
        <taxon>Apocrita</taxon>
        <taxon>Aculeata</taxon>
        <taxon>Formicoidea</taxon>
        <taxon>Formicidae</taxon>
        <taxon>Dorylinae</taxon>
        <taxon>Ooceraea</taxon>
    </lineage>
</organism>
<gene>
    <name evidence="3" type="ORF">DMN91_009930</name>
</gene>
<dbReference type="AlphaFoldDB" id="A0A3L8DBI1"/>
<dbReference type="InterPro" id="IPR054722">
    <property type="entry name" value="PolX-like_BBD"/>
</dbReference>
<dbReference type="Pfam" id="PF13976">
    <property type="entry name" value="gag_pre-integrs"/>
    <property type="match status" value="1"/>
</dbReference>
<reference evidence="3" key="2">
    <citation type="submission" date="2018-07" db="EMBL/GenBank/DDBJ databases">
        <authorList>
            <person name="Mckenzie S.K."/>
            <person name="Kronauer D.J.C."/>
        </authorList>
    </citation>
    <scope>NUCLEOTIDE SEQUENCE</scope>
    <source>
        <strain evidence="3">Clonal line C1</strain>
    </source>
</reference>
<evidence type="ECO:0000313" key="3">
    <source>
        <dbReference type="EMBL" id="RLU17694.1"/>
    </source>
</evidence>
<evidence type="ECO:0000259" key="1">
    <source>
        <dbReference type="Pfam" id="PF13976"/>
    </source>
</evidence>
<comment type="caution">
    <text evidence="3">The sequence shown here is derived from an EMBL/GenBank/DDBJ whole genome shotgun (WGS) entry which is preliminary data.</text>
</comment>
<evidence type="ECO:0000259" key="2">
    <source>
        <dbReference type="Pfam" id="PF22936"/>
    </source>
</evidence>
<feature type="domain" description="GAG-pre-integrase" evidence="1">
    <location>
        <begin position="102"/>
        <end position="167"/>
    </location>
</feature>
<dbReference type="InterPro" id="IPR025724">
    <property type="entry name" value="GAG-pre-integrase_dom"/>
</dbReference>